<dbReference type="EMBL" id="MU128964">
    <property type="protein sequence ID" value="KAF9514172.1"/>
    <property type="molecule type" value="Genomic_DNA"/>
</dbReference>
<dbReference type="GO" id="GO:0005849">
    <property type="term" value="C:mRNA cleavage factor complex"/>
    <property type="evidence" value="ECO:0007669"/>
    <property type="project" value="TreeGrafter"/>
</dbReference>
<accession>A0A9P6AYQ7</accession>
<gene>
    <name evidence="3" type="ORF">BS47DRAFT_901369</name>
</gene>
<reference evidence="3" key="1">
    <citation type="journal article" date="2020" name="Nat. Commun.">
        <title>Large-scale genome sequencing of mycorrhizal fungi provides insights into the early evolution of symbiotic traits.</title>
        <authorList>
            <person name="Miyauchi S."/>
            <person name="Kiss E."/>
            <person name="Kuo A."/>
            <person name="Drula E."/>
            <person name="Kohler A."/>
            <person name="Sanchez-Garcia M."/>
            <person name="Morin E."/>
            <person name="Andreopoulos B."/>
            <person name="Barry K.W."/>
            <person name="Bonito G."/>
            <person name="Buee M."/>
            <person name="Carver A."/>
            <person name="Chen C."/>
            <person name="Cichocki N."/>
            <person name="Clum A."/>
            <person name="Culley D."/>
            <person name="Crous P.W."/>
            <person name="Fauchery L."/>
            <person name="Girlanda M."/>
            <person name="Hayes R.D."/>
            <person name="Keri Z."/>
            <person name="LaButti K."/>
            <person name="Lipzen A."/>
            <person name="Lombard V."/>
            <person name="Magnuson J."/>
            <person name="Maillard F."/>
            <person name="Murat C."/>
            <person name="Nolan M."/>
            <person name="Ohm R.A."/>
            <person name="Pangilinan J."/>
            <person name="Pereira M.F."/>
            <person name="Perotto S."/>
            <person name="Peter M."/>
            <person name="Pfister S."/>
            <person name="Riley R."/>
            <person name="Sitrit Y."/>
            <person name="Stielow J.B."/>
            <person name="Szollosi G."/>
            <person name="Zifcakova L."/>
            <person name="Stursova M."/>
            <person name="Spatafora J.W."/>
            <person name="Tedersoo L."/>
            <person name="Vaario L.M."/>
            <person name="Yamada A."/>
            <person name="Yan M."/>
            <person name="Wang P."/>
            <person name="Xu J."/>
            <person name="Bruns T."/>
            <person name="Baldrian P."/>
            <person name="Vilgalys R."/>
            <person name="Dunand C."/>
            <person name="Henrissat B."/>
            <person name="Grigoriev I.V."/>
            <person name="Hibbett D."/>
            <person name="Nagy L.G."/>
            <person name="Martin F.M."/>
        </authorList>
    </citation>
    <scope>NUCLEOTIDE SEQUENCE</scope>
    <source>
        <strain evidence="3">UP504</strain>
    </source>
</reference>
<dbReference type="Gene3D" id="1.25.40.90">
    <property type="match status" value="1"/>
</dbReference>
<dbReference type="GO" id="GO:0031124">
    <property type="term" value="P:mRNA 3'-end processing"/>
    <property type="evidence" value="ECO:0007669"/>
    <property type="project" value="InterPro"/>
</dbReference>
<dbReference type="CDD" id="cd16982">
    <property type="entry name" value="CID_Pcf11"/>
    <property type="match status" value="1"/>
</dbReference>
<dbReference type="InterPro" id="IPR008942">
    <property type="entry name" value="ENTH_VHS"/>
</dbReference>
<protein>
    <recommendedName>
        <fullName evidence="2">CID domain-containing protein</fullName>
    </recommendedName>
</protein>
<dbReference type="PROSITE" id="PS51391">
    <property type="entry name" value="CID"/>
    <property type="match status" value="1"/>
</dbReference>
<dbReference type="GO" id="GO:0006369">
    <property type="term" value="P:termination of RNA polymerase II transcription"/>
    <property type="evidence" value="ECO:0007669"/>
    <property type="project" value="InterPro"/>
</dbReference>
<feature type="compositionally biased region" description="Low complexity" evidence="1">
    <location>
        <begin position="182"/>
        <end position="191"/>
    </location>
</feature>
<dbReference type="PANTHER" id="PTHR15921">
    <property type="entry name" value="PRE-MRNA CLEAVAGE COMPLEX II"/>
    <property type="match status" value="1"/>
</dbReference>
<feature type="compositionally biased region" description="Pro residues" evidence="1">
    <location>
        <begin position="192"/>
        <end position="201"/>
    </location>
</feature>
<dbReference type="GO" id="GO:0003729">
    <property type="term" value="F:mRNA binding"/>
    <property type="evidence" value="ECO:0007669"/>
    <property type="project" value="InterPro"/>
</dbReference>
<dbReference type="SUPFAM" id="SSF48464">
    <property type="entry name" value="ENTH/VHS domain"/>
    <property type="match status" value="1"/>
</dbReference>
<dbReference type="InterPro" id="IPR047415">
    <property type="entry name" value="Pcf11_CID"/>
</dbReference>
<dbReference type="GO" id="GO:0005737">
    <property type="term" value="C:cytoplasm"/>
    <property type="evidence" value="ECO:0007669"/>
    <property type="project" value="TreeGrafter"/>
</dbReference>
<feature type="region of interest" description="Disordered" evidence="1">
    <location>
        <begin position="168"/>
        <end position="231"/>
    </location>
</feature>
<keyword evidence="4" id="KW-1185">Reference proteome</keyword>
<proteinExistence type="predicted"/>
<evidence type="ECO:0000256" key="1">
    <source>
        <dbReference type="SAM" id="MobiDB-lite"/>
    </source>
</evidence>
<evidence type="ECO:0000259" key="2">
    <source>
        <dbReference type="PROSITE" id="PS51391"/>
    </source>
</evidence>
<sequence length="570" mass="61331">MCFFIKVHPAIKLPPFYLLDSVSKNLGAPYTVLFSSFITALFLDSYNAVDESTRSKMEEMLVTWRTGGPGGVELFGANAQLNIEGAVWGNVASGSSGPTQSQVLIELDVILAQKTRALEQNPADSEARNHIEVLQQLRTMVQLSAMSKADLSAIVTRLRDLARTTASTAPALPGIPPPPPVSYSSQPTSYPISPPPPPSYPTGPLSSILTSLINTSPSSTPTPPPLQAPSAPDVSQLFRNLVAAGIVTDPAAQNETPPAPSKIEPINETKPVDPKLEAMREYERTILSFPVSLSSTGLQRPQPNIISMMYERLPLKCKQCATRFSDDEVGSKARDDHLDLHFRQNRRASQTVGRGHCRSWFVGTDDWVHDVADVLAAADVKGKDRIEGAPTSAKAAAAAAAERDAKLRAMFVVVPPGDESKPITCPVCRDQLKSEFLEDDEEWVWKNAISVRGKVYHATCHAEAMSAMVAARLRDQTSPLGKRSPRSRSGTPDAVSTPDASLLKSPPPSTGQPRPASLLGSKRKLRDQEEDPPAQAGRPGVPTGGVDVRSDPVGTEPPVKRMRSASPRAS</sequence>
<dbReference type="InterPro" id="IPR045154">
    <property type="entry name" value="PCF11-like"/>
</dbReference>
<dbReference type="Pfam" id="PF21936">
    <property type="entry name" value="Pcf11_C"/>
    <property type="match status" value="1"/>
</dbReference>
<dbReference type="InterPro" id="IPR054127">
    <property type="entry name" value="Pcf11_C"/>
</dbReference>
<organism evidence="3 4">
    <name type="scientific">Hydnum rufescens UP504</name>
    <dbReference type="NCBI Taxonomy" id="1448309"/>
    <lineage>
        <taxon>Eukaryota</taxon>
        <taxon>Fungi</taxon>
        <taxon>Dikarya</taxon>
        <taxon>Basidiomycota</taxon>
        <taxon>Agaricomycotina</taxon>
        <taxon>Agaricomycetes</taxon>
        <taxon>Cantharellales</taxon>
        <taxon>Hydnaceae</taxon>
        <taxon>Hydnum</taxon>
    </lineage>
</organism>
<dbReference type="GO" id="GO:0000993">
    <property type="term" value="F:RNA polymerase II complex binding"/>
    <property type="evidence" value="ECO:0007669"/>
    <property type="project" value="InterPro"/>
</dbReference>
<comment type="caution">
    <text evidence="3">The sequence shown here is derived from an EMBL/GenBank/DDBJ whole genome shotgun (WGS) entry which is preliminary data.</text>
</comment>
<dbReference type="OrthoDB" id="2129491at2759"/>
<name>A0A9P6AYQ7_9AGAM</name>
<evidence type="ECO:0000313" key="4">
    <source>
        <dbReference type="Proteomes" id="UP000886523"/>
    </source>
</evidence>
<dbReference type="PANTHER" id="PTHR15921:SF3">
    <property type="entry name" value="PRE-MRNA CLEAVAGE COMPLEX 2 PROTEIN PCF11"/>
    <property type="match status" value="1"/>
</dbReference>
<evidence type="ECO:0000313" key="3">
    <source>
        <dbReference type="EMBL" id="KAF9514172.1"/>
    </source>
</evidence>
<feature type="domain" description="CID" evidence="2">
    <location>
        <begin position="1"/>
        <end position="91"/>
    </location>
</feature>
<dbReference type="AlphaFoldDB" id="A0A9P6AYQ7"/>
<dbReference type="InterPro" id="IPR006569">
    <property type="entry name" value="CID_dom"/>
</dbReference>
<feature type="region of interest" description="Disordered" evidence="1">
    <location>
        <begin position="476"/>
        <end position="570"/>
    </location>
</feature>
<dbReference type="Proteomes" id="UP000886523">
    <property type="component" value="Unassembled WGS sequence"/>
</dbReference>
<feature type="compositionally biased region" description="Low complexity" evidence="1">
    <location>
        <begin position="202"/>
        <end position="219"/>
    </location>
</feature>